<feature type="signal peptide" evidence="2">
    <location>
        <begin position="1"/>
        <end position="21"/>
    </location>
</feature>
<evidence type="ECO:0000313" key="5">
    <source>
        <dbReference type="Proteomes" id="UP000092952"/>
    </source>
</evidence>
<organism evidence="4 5">
    <name type="scientific">Immundisolibacter cernigliae</name>
    <dbReference type="NCBI Taxonomy" id="1810504"/>
    <lineage>
        <taxon>Bacteria</taxon>
        <taxon>Pseudomonadati</taxon>
        <taxon>Pseudomonadota</taxon>
        <taxon>Gammaproteobacteria</taxon>
        <taxon>Immundisolibacterales</taxon>
        <taxon>Immundisolibacteraceae</taxon>
        <taxon>Immundisolibacter</taxon>
    </lineage>
</organism>
<dbReference type="Gene3D" id="3.10.350.10">
    <property type="entry name" value="LysM domain"/>
    <property type="match status" value="3"/>
</dbReference>
<dbReference type="InterPro" id="IPR000189">
    <property type="entry name" value="Transglyc_AS"/>
</dbReference>
<sequence length="511" mass="55832">MGALLAAAGMLLILAACSTTGGGGHAKRPEPSGTARKSAAPAATLATESEIDIWQRLRAGFAIDMPDDPQIDTELRWYVDHPLFLENAWGRGSRYLFHILNEVEQRGLPTELALLPIVESAFQPNAVSRSNAVGLWQFLSETGKDYGLHQTAWVDQRRDVIDSTRAALDYLGTLGRQFNGDWALALAAYNGGPGYVSRMCQSNRSRGLGATFLDLPLRNETRCYVPKLLALRKLVEDPARYGLSLPDIPNAPYFTTVDAEGPIRLDLLAAVEALNPDDIRALNAGFHRGSTPPGGPHRLLVPVDVAEQARQQLAILPRQATPLLATTTDLPQRRVQWRRHKVQPGETLTGVANRYRVSIAALRQANGLHTGMLKQGQDLMIPVAYAADTRPGPRRGCDGERVVHRIAAGDTLWGIARRYQVDAKQISACNPRLAGTALAVGKTVSIFRPAELTAVADATRRETYTVRSGDTAWRIAQNFGVSLEQLQRWNSELRTQALKPGDRLTVIRGGS</sequence>
<feature type="domain" description="LysM" evidence="3">
    <location>
        <begin position="338"/>
        <end position="381"/>
    </location>
</feature>
<dbReference type="SMART" id="SM00257">
    <property type="entry name" value="LysM"/>
    <property type="match status" value="3"/>
</dbReference>
<dbReference type="Pfam" id="PF01476">
    <property type="entry name" value="LysM"/>
    <property type="match status" value="3"/>
</dbReference>
<dbReference type="PANTHER" id="PTHR33734">
    <property type="entry name" value="LYSM DOMAIN-CONTAINING GPI-ANCHORED PROTEIN 2"/>
    <property type="match status" value="1"/>
</dbReference>
<dbReference type="AlphaFoldDB" id="A0A1B1YRJ9"/>
<dbReference type="SUPFAM" id="SSF53955">
    <property type="entry name" value="Lysozyme-like"/>
    <property type="match status" value="1"/>
</dbReference>
<dbReference type="FunCoup" id="A0A1B1YRJ9">
    <property type="interactions" value="131"/>
</dbReference>
<dbReference type="GO" id="GO:0000270">
    <property type="term" value="P:peptidoglycan metabolic process"/>
    <property type="evidence" value="ECO:0007669"/>
    <property type="project" value="InterPro"/>
</dbReference>
<feature type="domain" description="LysM" evidence="3">
    <location>
        <begin position="462"/>
        <end position="506"/>
    </location>
</feature>
<dbReference type="InterPro" id="IPR023346">
    <property type="entry name" value="Lysozyme-like_dom_sf"/>
</dbReference>
<feature type="chain" id="PRO_5008532998" description="LysM domain-containing protein" evidence="2">
    <location>
        <begin position="22"/>
        <end position="511"/>
    </location>
</feature>
<dbReference type="KEGG" id="gbi:PG2T_03700"/>
<dbReference type="GO" id="GO:0008932">
    <property type="term" value="F:lytic endotransglycosylase activity"/>
    <property type="evidence" value="ECO:0007669"/>
    <property type="project" value="TreeGrafter"/>
</dbReference>
<dbReference type="PROSITE" id="PS00922">
    <property type="entry name" value="TRANSGLYCOSYLASE"/>
    <property type="match status" value="1"/>
</dbReference>
<dbReference type="InParanoid" id="A0A1B1YRJ9"/>
<keyword evidence="5" id="KW-1185">Reference proteome</keyword>
<accession>A0A1B1YRJ9</accession>
<dbReference type="InterPro" id="IPR018392">
    <property type="entry name" value="LysM"/>
</dbReference>
<dbReference type="Gene3D" id="1.10.530.10">
    <property type="match status" value="1"/>
</dbReference>
<dbReference type="CDD" id="cd00118">
    <property type="entry name" value="LysM"/>
    <property type="match status" value="3"/>
</dbReference>
<reference evidence="5" key="1">
    <citation type="submission" date="2016-03" db="EMBL/GenBank/DDBJ databases">
        <title>Complete genome sequence of Solimmundus cernigliae, representing a novel lineage of polycyclic aromatic hydrocarbon degraders within the Gammaproteobacteria.</title>
        <authorList>
            <person name="Singleton D.R."/>
            <person name="Dickey A.N."/>
            <person name="Scholl E.H."/>
            <person name="Wright F.A."/>
            <person name="Aitken M.D."/>
        </authorList>
    </citation>
    <scope>NUCLEOTIDE SEQUENCE [LARGE SCALE GENOMIC DNA]</scope>
    <source>
        <strain evidence="5">TR3.2</strain>
    </source>
</reference>
<protein>
    <recommendedName>
        <fullName evidence="3">LysM domain-containing protein</fullName>
    </recommendedName>
</protein>
<feature type="domain" description="LysM" evidence="3">
    <location>
        <begin position="402"/>
        <end position="446"/>
    </location>
</feature>
<evidence type="ECO:0000259" key="3">
    <source>
        <dbReference type="PROSITE" id="PS51782"/>
    </source>
</evidence>
<dbReference type="InterPro" id="IPR036779">
    <property type="entry name" value="LysM_dom_sf"/>
</dbReference>
<dbReference type="Proteomes" id="UP000092952">
    <property type="component" value="Chromosome"/>
</dbReference>
<evidence type="ECO:0000256" key="1">
    <source>
        <dbReference type="ARBA" id="ARBA00007734"/>
    </source>
</evidence>
<dbReference type="Pfam" id="PF01464">
    <property type="entry name" value="SLT"/>
    <property type="match status" value="1"/>
</dbReference>
<evidence type="ECO:0000313" key="4">
    <source>
        <dbReference type="EMBL" id="ANX03383.1"/>
    </source>
</evidence>
<dbReference type="EMBL" id="CP014671">
    <property type="protein sequence ID" value="ANX03383.1"/>
    <property type="molecule type" value="Genomic_DNA"/>
</dbReference>
<comment type="similarity">
    <text evidence="1">Belongs to the transglycosylase Slt family.</text>
</comment>
<dbReference type="PROSITE" id="PS51782">
    <property type="entry name" value="LYSM"/>
    <property type="match status" value="3"/>
</dbReference>
<keyword evidence="2" id="KW-0732">Signal</keyword>
<gene>
    <name evidence="4" type="ORF">PG2T_03700</name>
</gene>
<dbReference type="SUPFAM" id="SSF54106">
    <property type="entry name" value="LysM domain"/>
    <property type="match status" value="3"/>
</dbReference>
<dbReference type="PANTHER" id="PTHR33734:SF22">
    <property type="entry name" value="MEMBRANE-BOUND LYTIC MUREIN TRANSGLYCOSYLASE D"/>
    <property type="match status" value="1"/>
</dbReference>
<name>A0A1B1YRJ9_9GAMM</name>
<proteinExistence type="inferred from homology"/>
<dbReference type="STRING" id="1810504.PG2T_03700"/>
<dbReference type="GO" id="GO:0016020">
    <property type="term" value="C:membrane"/>
    <property type="evidence" value="ECO:0007669"/>
    <property type="project" value="InterPro"/>
</dbReference>
<evidence type="ECO:0000256" key="2">
    <source>
        <dbReference type="SAM" id="SignalP"/>
    </source>
</evidence>
<dbReference type="InterPro" id="IPR008258">
    <property type="entry name" value="Transglycosylase_SLT_dom_1"/>
</dbReference>
<dbReference type="CDD" id="cd16894">
    <property type="entry name" value="MltD-like"/>
    <property type="match status" value="1"/>
</dbReference>